<reference evidence="1 2" key="1">
    <citation type="journal article" date="2016" name="Nat. Commun.">
        <title>Thousands of microbial genomes shed light on interconnected biogeochemical processes in an aquifer system.</title>
        <authorList>
            <person name="Anantharaman K."/>
            <person name="Brown C.T."/>
            <person name="Hug L.A."/>
            <person name="Sharon I."/>
            <person name="Castelle C.J."/>
            <person name="Probst A.J."/>
            <person name="Thomas B.C."/>
            <person name="Singh A."/>
            <person name="Wilkins M.J."/>
            <person name="Karaoz U."/>
            <person name="Brodie E.L."/>
            <person name="Williams K.H."/>
            <person name="Hubbard S.S."/>
            <person name="Banfield J.F."/>
        </authorList>
    </citation>
    <scope>NUCLEOTIDE SEQUENCE [LARGE SCALE GENOMIC DNA]</scope>
</reference>
<proteinExistence type="predicted"/>
<dbReference type="EMBL" id="MFAG01000023">
    <property type="protein sequence ID" value="OGD71780.1"/>
    <property type="molecule type" value="Genomic_DNA"/>
</dbReference>
<evidence type="ECO:0000313" key="1">
    <source>
        <dbReference type="EMBL" id="OGD71780.1"/>
    </source>
</evidence>
<accession>A0A1F5EWP7</accession>
<evidence type="ECO:0000313" key="2">
    <source>
        <dbReference type="Proteomes" id="UP000177979"/>
    </source>
</evidence>
<gene>
    <name evidence="1" type="ORF">A2703_03260</name>
</gene>
<comment type="caution">
    <text evidence="1">The sequence shown here is derived from an EMBL/GenBank/DDBJ whole genome shotgun (WGS) entry which is preliminary data.</text>
</comment>
<dbReference type="AlphaFoldDB" id="A0A1F5EWP7"/>
<dbReference type="STRING" id="1817722.A2703_03260"/>
<name>A0A1F5EWP7_9BACT</name>
<organism evidence="1 2">
    <name type="scientific">Candidatus Collierbacteria bacterium RIFCSPHIGHO2_01_FULL_50_25</name>
    <dbReference type="NCBI Taxonomy" id="1817722"/>
    <lineage>
        <taxon>Bacteria</taxon>
        <taxon>Candidatus Collieribacteriota</taxon>
    </lineage>
</organism>
<protein>
    <submittedName>
        <fullName evidence="1">Uncharacterized protein</fullName>
    </submittedName>
</protein>
<sequence>MKEKDILAAIEVIGEDETRALLRDEVWGEPIIKAGVACAKKEEYFTLGADYTDFEEMDPAIRALFSRAAELGVYDLALFEAGTGLLVGLLHWYMPPARPDEDPDPEYQGEVILVEVSPQIIFLGPTVDPEETGRKPELVVEFANLVGCVPKKADLLETLTDKEEKSPTVEVYLWRR</sequence>
<dbReference type="Proteomes" id="UP000177979">
    <property type="component" value="Unassembled WGS sequence"/>
</dbReference>